<evidence type="ECO:0000256" key="7">
    <source>
        <dbReference type="ARBA" id="ARBA00022989"/>
    </source>
</evidence>
<dbReference type="GO" id="GO:0000033">
    <property type="term" value="F:alpha-1,3-mannosyltransferase activity"/>
    <property type="evidence" value="ECO:0007669"/>
    <property type="project" value="TreeGrafter"/>
</dbReference>
<evidence type="ECO:0000256" key="2">
    <source>
        <dbReference type="ARBA" id="ARBA00009105"/>
    </source>
</evidence>
<dbReference type="AlphaFoldDB" id="A0A061AIZ2"/>
<dbReference type="PANTHER" id="PTHR31392">
    <property type="entry name" value="ALPHA-1,3-MANNOSYLTRANSFERASE MNN1-RELATED"/>
    <property type="match status" value="1"/>
</dbReference>
<dbReference type="InterPro" id="IPR022751">
    <property type="entry name" value="Alpha_mannosyltransferase"/>
</dbReference>
<dbReference type="SUPFAM" id="SSF53448">
    <property type="entry name" value="Nucleotide-diphospho-sugar transferases"/>
    <property type="match status" value="1"/>
</dbReference>
<evidence type="ECO:0000313" key="10">
    <source>
        <dbReference type="EMBL" id="CDR37098.1"/>
    </source>
</evidence>
<comment type="subcellular location">
    <subcellularLocation>
        <location evidence="1">Membrane</location>
        <topology evidence="1">Single-pass type II membrane protein</topology>
    </subcellularLocation>
</comment>
<protein>
    <submittedName>
        <fullName evidence="10">CYFA0S01e07316g1_1</fullName>
    </submittedName>
</protein>
<dbReference type="VEuPathDB" id="FungiDB:BON22_0514"/>
<dbReference type="PhylomeDB" id="A0A061AIZ2"/>
<dbReference type="EMBL" id="LK052886">
    <property type="protein sequence ID" value="CDR37098.1"/>
    <property type="molecule type" value="Genomic_DNA"/>
</dbReference>
<comment type="similarity">
    <text evidence="2">Belongs to the MNN1/MNT family.</text>
</comment>
<dbReference type="PANTHER" id="PTHR31392:SF1">
    <property type="entry name" value="ALPHA-1,3-MANNOSYLTRANSFERASE MNN1-RELATED"/>
    <property type="match status" value="1"/>
</dbReference>
<keyword evidence="9" id="KW-0325">Glycoprotein</keyword>
<evidence type="ECO:0000256" key="1">
    <source>
        <dbReference type="ARBA" id="ARBA00004606"/>
    </source>
</evidence>
<accession>A0A061AIZ2</accession>
<sequence>MRLDLLIDQGRRYFTRFNLPKAQVLKTGLAVALALIIFIQLFSASSSNAAPSAKKIAVVKPDQHSNENYNSLQGGQFDNTPLSVRCSKFFESIRTKERDSELATQEFSYYSSSSRSFFLLPERDEFLEAGKKQSGGDEKSNDKDYIEHATTDNSRAQRFLTFFSNARIYGTCYIESNIFEELAEKSGSFNVFWDEDAGNGVDDTNLFHLANDFGIKYFSWLTQIKPVYKKMGASTFDSGVPSIDPEYESETIGKASFLYNFRQSLNGKGIVIPVKDANDFDALKRLAKLLRFTGCNLPIQIVHDGFLDADKESAIKDAFTKTITPTDFITLETSEMLPAGFDVNFSPTENVWFVNIAISLDNKYTRTVARDSTFKTLALLFSSFEDALLMDPTVLPFNRLFTLFDTEHYETTGSYYFPSYQINEDISSTELAFIKKLFPTQVDETVFGITEVNEEILSNTRMFKQKKTHSIDNSVVLMNKKDHFLGLLLTAEVQLMPINFDHDSLKKDLLWIVPLAAGASQLSMHQVPAAVVGEFTPEKNRKIQPSVAREMCSQHRAFLDSSIAAEASIYFITDGFRNCDVEIDVEKEKDYPLFSELAKDPKKFKEWSGEATKFQGAIIPLAQEIEAKNNFDEVAIGLQNHGYCGDNIWCAYDVLGAKEDPEFHAVVIDFDVPQQKTLEVMSQVWQKF</sequence>
<evidence type="ECO:0000256" key="8">
    <source>
        <dbReference type="ARBA" id="ARBA00023136"/>
    </source>
</evidence>
<keyword evidence="8" id="KW-0472">Membrane</keyword>
<name>A0A061AIZ2_CYBFA</name>
<keyword evidence="6" id="KW-0735">Signal-anchor</keyword>
<dbReference type="OrthoDB" id="3979810at2759"/>
<keyword evidence="5" id="KW-0812">Transmembrane</keyword>
<keyword evidence="3" id="KW-0328">Glycosyltransferase</keyword>
<evidence type="ECO:0000256" key="4">
    <source>
        <dbReference type="ARBA" id="ARBA00022679"/>
    </source>
</evidence>
<evidence type="ECO:0000256" key="3">
    <source>
        <dbReference type="ARBA" id="ARBA00022676"/>
    </source>
</evidence>
<dbReference type="InterPro" id="IPR029044">
    <property type="entry name" value="Nucleotide-diphossugar_trans"/>
</dbReference>
<keyword evidence="7" id="KW-1133">Transmembrane helix</keyword>
<evidence type="ECO:0000256" key="5">
    <source>
        <dbReference type="ARBA" id="ARBA00022692"/>
    </source>
</evidence>
<dbReference type="GO" id="GO:0016020">
    <property type="term" value="C:membrane"/>
    <property type="evidence" value="ECO:0007669"/>
    <property type="project" value="UniProtKB-SubCell"/>
</dbReference>
<dbReference type="Pfam" id="PF11051">
    <property type="entry name" value="Mannosyl_trans3"/>
    <property type="match status" value="1"/>
</dbReference>
<gene>
    <name evidence="10" type="ORF">CYFA0S_01e07316g</name>
</gene>
<proteinExistence type="inferred from homology"/>
<evidence type="ECO:0000256" key="6">
    <source>
        <dbReference type="ARBA" id="ARBA00022968"/>
    </source>
</evidence>
<keyword evidence="4" id="KW-0808">Transferase</keyword>
<evidence type="ECO:0000256" key="9">
    <source>
        <dbReference type="ARBA" id="ARBA00023180"/>
    </source>
</evidence>
<dbReference type="GO" id="GO:0006493">
    <property type="term" value="P:protein O-linked glycosylation"/>
    <property type="evidence" value="ECO:0007669"/>
    <property type="project" value="TreeGrafter"/>
</dbReference>
<reference evidence="10" key="1">
    <citation type="journal article" date="2014" name="Genome Announc.">
        <title>Genome sequence of the yeast Cyberlindnera fabianii (Hansenula fabianii).</title>
        <authorList>
            <person name="Freel K.C."/>
            <person name="Sarilar V."/>
            <person name="Neuveglise C."/>
            <person name="Devillers H."/>
            <person name="Friedrich A."/>
            <person name="Schacherer J."/>
        </authorList>
    </citation>
    <scope>NUCLEOTIDE SEQUENCE</scope>
    <source>
        <strain evidence="10">YJS4271</strain>
    </source>
</reference>
<organism evidence="10">
    <name type="scientific">Cyberlindnera fabianii</name>
    <name type="common">Yeast</name>
    <name type="synonym">Hansenula fabianii</name>
    <dbReference type="NCBI Taxonomy" id="36022"/>
    <lineage>
        <taxon>Eukaryota</taxon>
        <taxon>Fungi</taxon>
        <taxon>Dikarya</taxon>
        <taxon>Ascomycota</taxon>
        <taxon>Saccharomycotina</taxon>
        <taxon>Saccharomycetes</taxon>
        <taxon>Phaffomycetales</taxon>
        <taxon>Phaffomycetaceae</taxon>
        <taxon>Cyberlindnera</taxon>
    </lineage>
</organism>
<dbReference type="GO" id="GO:0005794">
    <property type="term" value="C:Golgi apparatus"/>
    <property type="evidence" value="ECO:0007669"/>
    <property type="project" value="TreeGrafter"/>
</dbReference>